<dbReference type="AlphaFoldDB" id="A0A2T0WN68"/>
<evidence type="ECO:0000256" key="1">
    <source>
        <dbReference type="SAM" id="SignalP"/>
    </source>
</evidence>
<dbReference type="Proteomes" id="UP000238157">
    <property type="component" value="Unassembled WGS sequence"/>
</dbReference>
<gene>
    <name evidence="2" type="ORF">CLW00_10574</name>
</gene>
<evidence type="ECO:0000313" key="2">
    <source>
        <dbReference type="EMBL" id="PRY87954.1"/>
    </source>
</evidence>
<accession>A0A2T0WN68</accession>
<reference evidence="2 3" key="1">
    <citation type="submission" date="2018-03" db="EMBL/GenBank/DDBJ databases">
        <title>Genomic Encyclopedia of Archaeal and Bacterial Type Strains, Phase II (KMG-II): from individual species to whole genera.</title>
        <authorList>
            <person name="Goeker M."/>
        </authorList>
    </citation>
    <scope>NUCLEOTIDE SEQUENCE [LARGE SCALE GENOMIC DNA]</scope>
    <source>
        <strain evidence="2 3">DSM 27929</strain>
    </source>
</reference>
<keyword evidence="3" id="KW-1185">Reference proteome</keyword>
<protein>
    <recommendedName>
        <fullName evidence="4">Outer membrane protein with beta-barrel domain</fullName>
    </recommendedName>
</protein>
<evidence type="ECO:0008006" key="4">
    <source>
        <dbReference type="Google" id="ProtNLM"/>
    </source>
</evidence>
<organism evidence="2 3">
    <name type="scientific">Mongoliibacter ruber</name>
    <dbReference type="NCBI Taxonomy" id="1750599"/>
    <lineage>
        <taxon>Bacteria</taxon>
        <taxon>Pseudomonadati</taxon>
        <taxon>Bacteroidota</taxon>
        <taxon>Cytophagia</taxon>
        <taxon>Cytophagales</taxon>
        <taxon>Cyclobacteriaceae</taxon>
        <taxon>Mongoliibacter</taxon>
    </lineage>
</organism>
<proteinExistence type="predicted"/>
<comment type="caution">
    <text evidence="2">The sequence shown here is derived from an EMBL/GenBank/DDBJ whole genome shotgun (WGS) entry which is preliminary data.</text>
</comment>
<feature type="chain" id="PRO_5015505210" description="Outer membrane protein with beta-barrel domain" evidence="1">
    <location>
        <begin position="25"/>
        <end position="236"/>
    </location>
</feature>
<dbReference type="EMBL" id="PVTR01000005">
    <property type="protein sequence ID" value="PRY87954.1"/>
    <property type="molecule type" value="Genomic_DNA"/>
</dbReference>
<sequence length="236" mass="27300">MNQIMKFLTFAFLLSFLFPAKLMSQDKSGDFYLGISTTFHTEERSRTIYGPGWEERQSINQYFGYGIRAGKKILKSWEVTLGLNYVTREYRMSVPFDHCSLQPGQPCAHILMHTDRYGYRNIEGQLGINKYVLQRKKWDLFLSGSVVTASSLSSYYRNQFNTSKKFENRSQNRFGTSWLGGMGIGYKPNPGIKFTLEPFVRIAHEQRIDPIIITGHEEARSSFDNYGVVFTFWVGI</sequence>
<evidence type="ECO:0000313" key="3">
    <source>
        <dbReference type="Proteomes" id="UP000238157"/>
    </source>
</evidence>
<name>A0A2T0WN68_9BACT</name>
<feature type="signal peptide" evidence="1">
    <location>
        <begin position="1"/>
        <end position="24"/>
    </location>
</feature>
<keyword evidence="1" id="KW-0732">Signal</keyword>